<sequence length="302" mass="32596">MATSIDLPRIKQQSWHTTTKYGPSNILTYNIALGASGRDLSRSFEGHPKFHALPTFGAIPVIAIMGEVTKSMSQFLPNFKPWNHVHGEHYLELYRPFPARETTLQTTAKIVDIVDRRSGVTVCVGITTTDAADGEKICYNEWTSFVMKVPGAGASTKVVPRGSATASYPAPKRAPDAVVKEKTTPEQGALYRAASGDLNPLHIDPAVAKAGGFEGPILTGTCTIGIGVKHVIDTFGNGDSSRFKSVKLRLSKPVYPGEVIRTEMWQEDGGSRIVYRQLAGNEGKVVISNAAVELKEAGSSRL</sequence>
<evidence type="ECO:0000259" key="1">
    <source>
        <dbReference type="Pfam" id="PF01575"/>
    </source>
</evidence>
<dbReference type="CDD" id="cd03448">
    <property type="entry name" value="HDE_HSD"/>
    <property type="match status" value="1"/>
</dbReference>
<evidence type="ECO:0000259" key="2">
    <source>
        <dbReference type="Pfam" id="PF22622"/>
    </source>
</evidence>
<dbReference type="Pfam" id="PF01575">
    <property type="entry name" value="MaoC_dehydratas"/>
    <property type="match status" value="1"/>
</dbReference>
<dbReference type="PANTHER" id="PTHR13078:SF56">
    <property type="entry name" value="PEROXISOMAL MULTIFUNCTIONAL ENZYME TYPE 2"/>
    <property type="match status" value="1"/>
</dbReference>
<dbReference type="GO" id="GO:0004300">
    <property type="term" value="F:enoyl-CoA hydratase activity"/>
    <property type="evidence" value="ECO:0007669"/>
    <property type="project" value="TreeGrafter"/>
</dbReference>
<dbReference type="GO" id="GO:0006635">
    <property type="term" value="P:fatty acid beta-oxidation"/>
    <property type="evidence" value="ECO:0007669"/>
    <property type="project" value="TreeGrafter"/>
</dbReference>
<dbReference type="GeneID" id="27315072"/>
<dbReference type="GO" id="GO:0003857">
    <property type="term" value="F:(3S)-3-hydroxyacyl-CoA dehydrogenase (NAD+) activity"/>
    <property type="evidence" value="ECO:0007669"/>
    <property type="project" value="TreeGrafter"/>
</dbReference>
<evidence type="ECO:0000313" key="4">
    <source>
        <dbReference type="Proteomes" id="UP000053259"/>
    </source>
</evidence>
<dbReference type="GO" id="GO:0044594">
    <property type="term" value="F:17-beta-hydroxysteroid dehydrogenase (NAD+) activity"/>
    <property type="evidence" value="ECO:0007669"/>
    <property type="project" value="TreeGrafter"/>
</dbReference>
<dbReference type="RefSeq" id="XP_016211193.1">
    <property type="nucleotide sequence ID" value="XM_016360821.1"/>
</dbReference>
<dbReference type="GO" id="GO:0005777">
    <property type="term" value="C:peroxisome"/>
    <property type="evidence" value="ECO:0007669"/>
    <property type="project" value="TreeGrafter"/>
</dbReference>
<dbReference type="EMBL" id="KN847555">
    <property type="protein sequence ID" value="KIW01324.1"/>
    <property type="molecule type" value="Genomic_DNA"/>
</dbReference>
<dbReference type="HOGENOM" id="CLU_040078_1_1_1"/>
<dbReference type="AlphaFoldDB" id="A0A0D2AQ95"/>
<name>A0A0D2AQ95_9PEZI</name>
<proteinExistence type="predicted"/>
<keyword evidence="4" id="KW-1185">Reference proteome</keyword>
<feature type="domain" description="Peroxisomal multifunctional enzyme type 2-like N-terminal" evidence="2">
    <location>
        <begin position="21"/>
        <end position="146"/>
    </location>
</feature>
<dbReference type="Pfam" id="PF22622">
    <property type="entry name" value="MFE-2_hydrat-2_N"/>
    <property type="match status" value="1"/>
</dbReference>
<feature type="domain" description="MaoC-like" evidence="1">
    <location>
        <begin position="170"/>
        <end position="273"/>
    </location>
</feature>
<dbReference type="SUPFAM" id="SSF54637">
    <property type="entry name" value="Thioesterase/thiol ester dehydrase-isomerase"/>
    <property type="match status" value="2"/>
</dbReference>
<accession>A0A0D2AQ95</accession>
<dbReference type="Gene3D" id="3.10.129.10">
    <property type="entry name" value="Hotdog Thioesterase"/>
    <property type="match status" value="1"/>
</dbReference>
<gene>
    <name evidence="3" type="ORF">PV09_07099</name>
</gene>
<reference evidence="3 4" key="1">
    <citation type="submission" date="2015-01" db="EMBL/GenBank/DDBJ databases">
        <title>The Genome Sequence of Ochroconis gallopava CBS43764.</title>
        <authorList>
            <consortium name="The Broad Institute Genomics Platform"/>
            <person name="Cuomo C."/>
            <person name="de Hoog S."/>
            <person name="Gorbushina A."/>
            <person name="Stielow B."/>
            <person name="Teixiera M."/>
            <person name="Abouelleil A."/>
            <person name="Chapman S.B."/>
            <person name="Priest M."/>
            <person name="Young S.K."/>
            <person name="Wortman J."/>
            <person name="Nusbaum C."/>
            <person name="Birren B."/>
        </authorList>
    </citation>
    <scope>NUCLEOTIDE SEQUENCE [LARGE SCALE GENOMIC DNA]</scope>
    <source>
        <strain evidence="3 4">CBS 43764</strain>
    </source>
</reference>
<evidence type="ECO:0000313" key="3">
    <source>
        <dbReference type="EMBL" id="KIW01324.1"/>
    </source>
</evidence>
<dbReference type="InterPro" id="IPR054357">
    <property type="entry name" value="MFE-2_N"/>
</dbReference>
<organism evidence="3 4">
    <name type="scientific">Verruconis gallopava</name>
    <dbReference type="NCBI Taxonomy" id="253628"/>
    <lineage>
        <taxon>Eukaryota</taxon>
        <taxon>Fungi</taxon>
        <taxon>Dikarya</taxon>
        <taxon>Ascomycota</taxon>
        <taxon>Pezizomycotina</taxon>
        <taxon>Dothideomycetes</taxon>
        <taxon>Pleosporomycetidae</taxon>
        <taxon>Venturiales</taxon>
        <taxon>Sympoventuriaceae</taxon>
        <taxon>Verruconis</taxon>
    </lineage>
</organism>
<protein>
    <submittedName>
        <fullName evidence="3">Uncharacterized protein</fullName>
    </submittedName>
</protein>
<dbReference type="STRING" id="253628.A0A0D2AQ95"/>
<dbReference type="PANTHER" id="PTHR13078">
    <property type="entry name" value="PEROXISOMAL MULTIFUNCTIONAL ENZYME TYPE 2-RELATED"/>
    <property type="match status" value="1"/>
</dbReference>
<dbReference type="VEuPathDB" id="FungiDB:PV09_07099"/>
<dbReference type="OrthoDB" id="3592703at2759"/>
<dbReference type="InterPro" id="IPR002539">
    <property type="entry name" value="MaoC-like_dom"/>
</dbReference>
<dbReference type="InParanoid" id="A0A0D2AQ95"/>
<dbReference type="InterPro" id="IPR029069">
    <property type="entry name" value="HotDog_dom_sf"/>
</dbReference>
<dbReference type="Proteomes" id="UP000053259">
    <property type="component" value="Unassembled WGS sequence"/>
</dbReference>